<dbReference type="AlphaFoldDB" id="B2A0H1"/>
<feature type="transmembrane region" description="Helical" evidence="1">
    <location>
        <begin position="141"/>
        <end position="163"/>
    </location>
</feature>
<dbReference type="Proteomes" id="UP000001683">
    <property type="component" value="Chromosome"/>
</dbReference>
<dbReference type="KEGG" id="nth:Nther_0947"/>
<keyword evidence="1" id="KW-0812">Transmembrane</keyword>
<feature type="transmembrane region" description="Helical" evidence="1">
    <location>
        <begin position="112"/>
        <end position="129"/>
    </location>
</feature>
<keyword evidence="1" id="KW-0472">Membrane</keyword>
<name>B2A0H1_NATTJ</name>
<dbReference type="RefSeq" id="WP_012447410.1">
    <property type="nucleotide sequence ID" value="NC_010718.1"/>
</dbReference>
<evidence type="ECO:0000256" key="1">
    <source>
        <dbReference type="SAM" id="Phobius"/>
    </source>
</evidence>
<keyword evidence="1" id="KW-1133">Transmembrane helix</keyword>
<organism evidence="2 3">
    <name type="scientific">Natranaerobius thermophilus (strain ATCC BAA-1301 / DSM 18059 / JW/NM-WN-LF)</name>
    <dbReference type="NCBI Taxonomy" id="457570"/>
    <lineage>
        <taxon>Bacteria</taxon>
        <taxon>Bacillati</taxon>
        <taxon>Bacillota</taxon>
        <taxon>Clostridia</taxon>
        <taxon>Natranaerobiales</taxon>
        <taxon>Natranaerobiaceae</taxon>
        <taxon>Natranaerobius</taxon>
    </lineage>
</organism>
<reference evidence="2 3" key="1">
    <citation type="submission" date="2008-04" db="EMBL/GenBank/DDBJ databases">
        <title>Complete sequence of chromosome of Natranaerobius thermophilus JW/NM-WN-LF.</title>
        <authorList>
            <consortium name="US DOE Joint Genome Institute"/>
            <person name="Copeland A."/>
            <person name="Lucas S."/>
            <person name="Lapidus A."/>
            <person name="Glavina del Rio T."/>
            <person name="Dalin E."/>
            <person name="Tice H."/>
            <person name="Bruce D."/>
            <person name="Goodwin L."/>
            <person name="Pitluck S."/>
            <person name="Chertkov O."/>
            <person name="Brettin T."/>
            <person name="Detter J.C."/>
            <person name="Han C."/>
            <person name="Kuske C.R."/>
            <person name="Schmutz J."/>
            <person name="Larimer F."/>
            <person name="Land M."/>
            <person name="Hauser L."/>
            <person name="Kyrpides N."/>
            <person name="Lykidis A."/>
            <person name="Mesbah N.M."/>
            <person name="Wiegel J."/>
        </authorList>
    </citation>
    <scope>NUCLEOTIDE SEQUENCE [LARGE SCALE GENOMIC DNA]</scope>
    <source>
        <strain evidence="3">ATCC BAA-1301 / DSM 18059 / JW/NM-WN-LF</strain>
    </source>
</reference>
<proteinExistence type="predicted"/>
<dbReference type="HOGENOM" id="CLU_112756_0_0_9"/>
<gene>
    <name evidence="2" type="ordered locus">Nther_0947</name>
</gene>
<protein>
    <submittedName>
        <fullName evidence="2">Uncharacterized protein</fullName>
    </submittedName>
</protein>
<dbReference type="InParanoid" id="B2A0H1"/>
<keyword evidence="3" id="KW-1185">Reference proteome</keyword>
<dbReference type="STRING" id="457570.Nther_0947"/>
<dbReference type="eggNOG" id="ENOG5032RHJ">
    <property type="taxonomic scope" value="Bacteria"/>
</dbReference>
<sequence>MKHKNMEYLKEIYSQNENGDFILEVFLDRYTDAFNEWDSAFLDVRDLHPGLVYFLERCSKDIPYNKNIELNFMVSENKDSYNEQVLIKALRANFKYQLLSLQEDLRKLNISIFKYFLISVTLLLLSFALKPDLEFNMLSTTLLEGVIIGGWVFLWQAISLFSFNRPELIEKLKEYNRLLNSKITFSYKSD</sequence>
<evidence type="ECO:0000313" key="2">
    <source>
        <dbReference type="EMBL" id="ACB84532.1"/>
    </source>
</evidence>
<dbReference type="EMBL" id="CP001034">
    <property type="protein sequence ID" value="ACB84532.1"/>
    <property type="molecule type" value="Genomic_DNA"/>
</dbReference>
<reference evidence="2 3" key="2">
    <citation type="journal article" date="2011" name="J. Bacteriol.">
        <title>Complete genome sequence of the anaerobic, halophilic alkalithermophile Natranaerobius thermophilus JW/NM-WN-LF.</title>
        <authorList>
            <person name="Zhao B."/>
            <person name="Mesbah N.M."/>
            <person name="Dalin E."/>
            <person name="Goodwin L."/>
            <person name="Nolan M."/>
            <person name="Pitluck S."/>
            <person name="Chertkov O."/>
            <person name="Brettin T.S."/>
            <person name="Han J."/>
            <person name="Larimer F.W."/>
            <person name="Land M.L."/>
            <person name="Hauser L."/>
            <person name="Kyrpides N."/>
            <person name="Wiegel J."/>
        </authorList>
    </citation>
    <scope>NUCLEOTIDE SEQUENCE [LARGE SCALE GENOMIC DNA]</scope>
    <source>
        <strain evidence="3">ATCC BAA-1301 / DSM 18059 / JW/NM-WN-LF</strain>
    </source>
</reference>
<dbReference type="OrthoDB" id="573194at2"/>
<evidence type="ECO:0000313" key="3">
    <source>
        <dbReference type="Proteomes" id="UP000001683"/>
    </source>
</evidence>
<accession>B2A0H1</accession>